<evidence type="ECO:0000256" key="2">
    <source>
        <dbReference type="ARBA" id="ARBA00022448"/>
    </source>
</evidence>
<gene>
    <name evidence="5" type="ORF">HZF24_13025</name>
</gene>
<keyword evidence="6" id="KW-1185">Reference proteome</keyword>
<dbReference type="PANTHER" id="PTHR33376">
    <property type="match status" value="1"/>
</dbReference>
<dbReference type="InterPro" id="IPR004682">
    <property type="entry name" value="TRAP_DctP"/>
</dbReference>
<keyword evidence="3 4" id="KW-0732">Signal</keyword>
<dbReference type="NCBIfam" id="NF037995">
    <property type="entry name" value="TRAP_S1"/>
    <property type="match status" value="1"/>
</dbReference>
<name>A0A974BKW7_SEDHY</name>
<dbReference type="EMBL" id="JACBNQ010000016">
    <property type="protein sequence ID" value="NYB75064.1"/>
    <property type="molecule type" value="Genomic_DNA"/>
</dbReference>
<dbReference type="InterPro" id="IPR038404">
    <property type="entry name" value="TRAP_DctP_sf"/>
</dbReference>
<dbReference type="InterPro" id="IPR018389">
    <property type="entry name" value="DctP_fam"/>
</dbReference>
<dbReference type="Proteomes" id="UP000611629">
    <property type="component" value="Unassembled WGS sequence"/>
</dbReference>
<sequence>MKKRNSILVSLVLLAAMLLSACGSSNPPAAPAQSGTNSNETKVLKLGHIAAPGTAYDNFANEFKRQIEEKSNSRYVIDVYPAGQLGVDRELMESLQVGNVDFTVITASDINQFVPDMAVQDLPFLFMNWDHVFKFLESNTAKEFAALTDSVGMKTLGFMPRGFRHVTSSIAPVNTPNDLKGLKIRVAESEVYIDTFKNLGANAQAMAWGEVFTALQQGTIDAHENTVITTRDYKINEVQKYMSETGHFFAFAMMQMNTDLFNSMSPEDQKMFTEIGYEVAAKLGKEQQENEAAAKKELESLGMVFNEVKDKQAFVDLVQPVYDKFLKSHDSKYVDAIRALQ</sequence>
<dbReference type="RefSeq" id="WP_179238767.1">
    <property type="nucleotide sequence ID" value="NZ_JACBNQ010000016.1"/>
</dbReference>
<evidence type="ECO:0000313" key="5">
    <source>
        <dbReference type="EMBL" id="NYB75064.1"/>
    </source>
</evidence>
<evidence type="ECO:0000313" key="6">
    <source>
        <dbReference type="Proteomes" id="UP000611629"/>
    </source>
</evidence>
<protein>
    <submittedName>
        <fullName evidence="5">TRAP transporter substrate-binding protein</fullName>
    </submittedName>
</protein>
<accession>A0A974BKW7</accession>
<dbReference type="CDD" id="cd13603">
    <property type="entry name" value="PBP2_TRAP_Siap_TeaA_like"/>
    <property type="match status" value="1"/>
</dbReference>
<organism evidence="5 6">
    <name type="scientific">Sedimentibacter hydroxybenzoicus DSM 7310</name>
    <dbReference type="NCBI Taxonomy" id="1123245"/>
    <lineage>
        <taxon>Bacteria</taxon>
        <taxon>Bacillati</taxon>
        <taxon>Bacillota</taxon>
        <taxon>Tissierellia</taxon>
        <taxon>Sedimentibacter</taxon>
    </lineage>
</organism>
<dbReference type="Pfam" id="PF03480">
    <property type="entry name" value="DctP"/>
    <property type="match status" value="1"/>
</dbReference>
<reference evidence="5" key="1">
    <citation type="submission" date="2020-07" db="EMBL/GenBank/DDBJ databases">
        <title>Genomic analysis of a strain of Sedimentibacter Hydroxybenzoicus DSM7310.</title>
        <authorList>
            <person name="Ma S."/>
        </authorList>
    </citation>
    <scope>NUCLEOTIDE SEQUENCE</scope>
    <source>
        <strain evidence="5">DSM 7310</strain>
    </source>
</reference>
<feature type="chain" id="PRO_5038557721" evidence="4">
    <location>
        <begin position="22"/>
        <end position="341"/>
    </location>
</feature>
<evidence type="ECO:0000256" key="3">
    <source>
        <dbReference type="ARBA" id="ARBA00022729"/>
    </source>
</evidence>
<dbReference type="GO" id="GO:0030288">
    <property type="term" value="C:outer membrane-bounded periplasmic space"/>
    <property type="evidence" value="ECO:0007669"/>
    <property type="project" value="InterPro"/>
</dbReference>
<dbReference type="SUPFAM" id="SSF53850">
    <property type="entry name" value="Periplasmic binding protein-like II"/>
    <property type="match status" value="1"/>
</dbReference>
<dbReference type="GO" id="GO:0055085">
    <property type="term" value="P:transmembrane transport"/>
    <property type="evidence" value="ECO:0007669"/>
    <property type="project" value="InterPro"/>
</dbReference>
<dbReference type="Gene3D" id="3.40.190.170">
    <property type="entry name" value="Bacterial extracellular solute-binding protein, family 7"/>
    <property type="match status" value="1"/>
</dbReference>
<dbReference type="NCBIfam" id="TIGR00787">
    <property type="entry name" value="dctP"/>
    <property type="match status" value="1"/>
</dbReference>
<keyword evidence="2" id="KW-0813">Transport</keyword>
<dbReference type="PROSITE" id="PS51257">
    <property type="entry name" value="PROKAR_LIPOPROTEIN"/>
    <property type="match status" value="1"/>
</dbReference>
<dbReference type="PIRSF" id="PIRSF006470">
    <property type="entry name" value="DctB"/>
    <property type="match status" value="1"/>
</dbReference>
<proteinExistence type="inferred from homology"/>
<comment type="similarity">
    <text evidence="1">Belongs to the bacterial solute-binding protein 7 family.</text>
</comment>
<evidence type="ECO:0000256" key="1">
    <source>
        <dbReference type="ARBA" id="ARBA00009023"/>
    </source>
</evidence>
<comment type="caution">
    <text evidence="5">The sequence shown here is derived from an EMBL/GenBank/DDBJ whole genome shotgun (WGS) entry which is preliminary data.</text>
</comment>
<dbReference type="PANTHER" id="PTHR33376:SF7">
    <property type="entry name" value="C4-DICARBOXYLATE-BINDING PROTEIN DCTB"/>
    <property type="match status" value="1"/>
</dbReference>
<feature type="signal peptide" evidence="4">
    <location>
        <begin position="1"/>
        <end position="21"/>
    </location>
</feature>
<evidence type="ECO:0000256" key="4">
    <source>
        <dbReference type="SAM" id="SignalP"/>
    </source>
</evidence>
<dbReference type="AlphaFoldDB" id="A0A974BKW7"/>